<comment type="cofactor">
    <cofactor evidence="5">
        <name>Mg(2+)</name>
        <dbReference type="ChEBI" id="CHEBI:18420"/>
    </cofactor>
</comment>
<dbReference type="HAMAP" id="MF_00265">
    <property type="entry name" value="VapC_Nob1"/>
    <property type="match status" value="1"/>
</dbReference>
<protein>
    <recommendedName>
        <fullName evidence="5">Ribonuclease VapC</fullName>
        <shortName evidence="5">RNase VapC</shortName>
        <ecNumber evidence="5">3.1.-.-</ecNumber>
    </recommendedName>
    <alternativeName>
        <fullName evidence="5">Toxin VapC</fullName>
    </alternativeName>
</protein>
<evidence type="ECO:0000313" key="8">
    <source>
        <dbReference type="Proteomes" id="UP000289200"/>
    </source>
</evidence>
<organism evidence="7 8">
    <name type="scientific">Rhodoplanes serenus</name>
    <dbReference type="NCBI Taxonomy" id="200615"/>
    <lineage>
        <taxon>Bacteria</taxon>
        <taxon>Pseudomonadati</taxon>
        <taxon>Pseudomonadota</taxon>
        <taxon>Alphaproteobacteria</taxon>
        <taxon>Hyphomicrobiales</taxon>
        <taxon>Nitrobacteraceae</taxon>
        <taxon>Rhodoplanes</taxon>
    </lineage>
</organism>
<keyword evidence="5" id="KW-0460">Magnesium</keyword>
<reference evidence="8" key="1">
    <citation type="submission" date="2018-10" db="EMBL/GenBank/DDBJ databases">
        <authorList>
            <person name="Peiro R."/>
            <person name="Begona"/>
            <person name="Cbmso G."/>
            <person name="Lopez M."/>
            <person name="Gonzalez S."/>
            <person name="Sacristan E."/>
            <person name="Castillo E."/>
        </authorList>
    </citation>
    <scope>NUCLEOTIDE SEQUENCE [LARGE SCALE GENOMIC DNA]</scope>
</reference>
<keyword evidence="1 5" id="KW-1277">Toxin-antitoxin system</keyword>
<name>A0A3S4DGU9_9BRAD</name>
<evidence type="ECO:0000256" key="3">
    <source>
        <dbReference type="ARBA" id="ARBA00022723"/>
    </source>
</evidence>
<dbReference type="GO" id="GO:0000287">
    <property type="term" value="F:magnesium ion binding"/>
    <property type="evidence" value="ECO:0007669"/>
    <property type="project" value="UniProtKB-UniRule"/>
</dbReference>
<evidence type="ECO:0000313" key="7">
    <source>
        <dbReference type="EMBL" id="VCU10075.1"/>
    </source>
</evidence>
<keyword evidence="2 5" id="KW-0540">Nuclease</keyword>
<feature type="binding site" evidence="5">
    <location>
        <position position="14"/>
    </location>
    <ligand>
        <name>Mg(2+)</name>
        <dbReference type="ChEBI" id="CHEBI:18420"/>
    </ligand>
</feature>
<dbReference type="EMBL" id="UWOC01000160">
    <property type="protein sequence ID" value="VCU10075.1"/>
    <property type="molecule type" value="Genomic_DNA"/>
</dbReference>
<dbReference type="OrthoDB" id="574461at2"/>
<dbReference type="InterPro" id="IPR002716">
    <property type="entry name" value="PIN_dom"/>
</dbReference>
<keyword evidence="3 5" id="KW-0479">Metal-binding</keyword>
<dbReference type="RefSeq" id="WP_129609960.1">
    <property type="nucleotide sequence ID" value="NZ_UWOC01000160.1"/>
</dbReference>
<keyword evidence="4 5" id="KW-0378">Hydrolase</keyword>
<comment type="function">
    <text evidence="5">Toxic component of a toxin-antitoxin (TA) system. An RNase.</text>
</comment>
<keyword evidence="8" id="KW-1185">Reference proteome</keyword>
<dbReference type="GO" id="GO:0016787">
    <property type="term" value="F:hydrolase activity"/>
    <property type="evidence" value="ECO:0007669"/>
    <property type="project" value="UniProtKB-KW"/>
</dbReference>
<dbReference type="GO" id="GO:0090729">
    <property type="term" value="F:toxin activity"/>
    <property type="evidence" value="ECO:0007669"/>
    <property type="project" value="UniProtKB-KW"/>
</dbReference>
<dbReference type="Proteomes" id="UP000289200">
    <property type="component" value="Unassembled WGS sequence"/>
</dbReference>
<dbReference type="Gene3D" id="3.40.50.1010">
    <property type="entry name" value="5'-nuclease"/>
    <property type="match status" value="1"/>
</dbReference>
<accession>A0A3S4DGU9</accession>
<dbReference type="CDD" id="cd09854">
    <property type="entry name" value="PIN_VapC-like"/>
    <property type="match status" value="1"/>
</dbReference>
<dbReference type="InterPro" id="IPR029060">
    <property type="entry name" value="PIN-like_dom_sf"/>
</dbReference>
<evidence type="ECO:0000256" key="4">
    <source>
        <dbReference type="ARBA" id="ARBA00022801"/>
    </source>
</evidence>
<dbReference type="AlphaFoldDB" id="A0A3S4DGU9"/>
<dbReference type="EC" id="3.1.-.-" evidence="5"/>
<evidence type="ECO:0000256" key="1">
    <source>
        <dbReference type="ARBA" id="ARBA00022649"/>
    </source>
</evidence>
<feature type="domain" description="PIN" evidence="6">
    <location>
        <begin position="11"/>
        <end position="136"/>
    </location>
</feature>
<dbReference type="SUPFAM" id="SSF88723">
    <property type="entry name" value="PIN domain-like"/>
    <property type="match status" value="1"/>
</dbReference>
<keyword evidence="5" id="KW-0800">Toxin</keyword>
<dbReference type="Pfam" id="PF01850">
    <property type="entry name" value="PIN"/>
    <property type="match status" value="1"/>
</dbReference>
<proteinExistence type="inferred from homology"/>
<keyword evidence="7" id="KW-0255">Endonuclease</keyword>
<comment type="similarity">
    <text evidence="5">Belongs to the PINc/VapC protein family.</text>
</comment>
<evidence type="ECO:0000259" key="6">
    <source>
        <dbReference type="Pfam" id="PF01850"/>
    </source>
</evidence>
<evidence type="ECO:0000256" key="5">
    <source>
        <dbReference type="HAMAP-Rule" id="MF_00265"/>
    </source>
</evidence>
<gene>
    <name evidence="7" type="primary">vapC_1</name>
    <name evidence="5" type="synonym">vapC</name>
    <name evidence="7" type="ORF">RHODGE_RHODGE_03261</name>
</gene>
<feature type="binding site" evidence="5">
    <location>
        <position position="111"/>
    </location>
    <ligand>
        <name>Mg(2+)</name>
        <dbReference type="ChEBI" id="CHEBI:18420"/>
    </ligand>
</feature>
<dbReference type="GO" id="GO:0004519">
    <property type="term" value="F:endonuclease activity"/>
    <property type="evidence" value="ECO:0007669"/>
    <property type="project" value="UniProtKB-KW"/>
</dbReference>
<sequence length="158" mass="17189">MTGTTEPRPRIYIDTNIFIYAVEGEAATAPPSRALLAALRGRPGTAVSSEITLAEVLAPPRRPDALPVAVKRRVYLDMLAWSGLVELVPVSRDILVSTADVRSTARLRLPDAIHLATAIHARCGFFVCGDDDFQSLPAAMKRIRPTTTEIDQLLRTLA</sequence>
<evidence type="ECO:0000256" key="2">
    <source>
        <dbReference type="ARBA" id="ARBA00022722"/>
    </source>
</evidence>
<dbReference type="InterPro" id="IPR022907">
    <property type="entry name" value="VapC_family"/>
</dbReference>
<comment type="caution">
    <text evidence="7">The sequence shown here is derived from an EMBL/GenBank/DDBJ whole genome shotgun (WGS) entry which is preliminary data.</text>
</comment>
<dbReference type="GO" id="GO:0004540">
    <property type="term" value="F:RNA nuclease activity"/>
    <property type="evidence" value="ECO:0007669"/>
    <property type="project" value="InterPro"/>
</dbReference>